<keyword evidence="3 4" id="KW-0378">Hydrolase</keyword>
<dbReference type="SUPFAM" id="SSF52096">
    <property type="entry name" value="ClpP/crotonase"/>
    <property type="match status" value="1"/>
</dbReference>
<dbReference type="Pfam" id="PF16113">
    <property type="entry name" value="ECH_2"/>
    <property type="match status" value="1"/>
</dbReference>
<protein>
    <recommendedName>
        <fullName evidence="2 4">3-hydroxyisobutyryl-CoA hydrolase</fullName>
        <shortName evidence="4">HIB-CoA hydrolase</shortName>
        <shortName evidence="4">HIBYL-CoA-H</shortName>
        <ecNumber evidence="2 4">3.1.2.4</ecNumber>
    </recommendedName>
    <alternativeName>
        <fullName evidence="4">3-hydroxyisobutyryl-coenzyme A hydrolase</fullName>
    </alternativeName>
</protein>
<dbReference type="InterPro" id="IPR029045">
    <property type="entry name" value="ClpP/crotonase-like_dom_sf"/>
</dbReference>
<evidence type="ECO:0000256" key="4">
    <source>
        <dbReference type="RuleBase" id="RU369070"/>
    </source>
</evidence>
<comment type="function">
    <text evidence="4">Hydrolyzes 3-hydroxyisobutyryl-CoA (HIBYL-CoA), a saline catabolite. Has high activity toward isobutyryl-CoA. Could be an isobutyryl-CoA dehydrogenase that functions in valine catabolism.</text>
</comment>
<sequence length="86" mass="9612">MSSWHFYSWREWACIGKGRAFCAGGDVADVVHAIRAGGWKARLDHFMKGYTLNYLMATYSKPQFFLFKMTLNVGDVRSVSIAAAAA</sequence>
<accession>A0ABR2T4K9</accession>
<evidence type="ECO:0000256" key="1">
    <source>
        <dbReference type="ARBA" id="ARBA00001709"/>
    </source>
</evidence>
<proteinExistence type="inferred from homology"/>
<name>A0ABR2T4K9_9ROSI</name>
<dbReference type="Proteomes" id="UP001396334">
    <property type="component" value="Unassembled WGS sequence"/>
</dbReference>
<dbReference type="Gene3D" id="3.90.226.10">
    <property type="entry name" value="2-enoyl-CoA Hydratase, Chain A, domain 1"/>
    <property type="match status" value="1"/>
</dbReference>
<dbReference type="EMBL" id="JBBPBN010000009">
    <property type="protein sequence ID" value="KAK9032433.1"/>
    <property type="molecule type" value="Genomic_DNA"/>
</dbReference>
<dbReference type="EC" id="3.1.2.4" evidence="2 4"/>
<comment type="caution">
    <text evidence="6">The sequence shown here is derived from an EMBL/GenBank/DDBJ whole genome shotgun (WGS) entry which is preliminary data.</text>
</comment>
<dbReference type="InterPro" id="IPR032259">
    <property type="entry name" value="HIBYL-CoA-H"/>
</dbReference>
<comment type="similarity">
    <text evidence="4">Belongs to the enoyl-CoA hydratase/isomerase family.</text>
</comment>
<organism evidence="6 7">
    <name type="scientific">Hibiscus sabdariffa</name>
    <name type="common">roselle</name>
    <dbReference type="NCBI Taxonomy" id="183260"/>
    <lineage>
        <taxon>Eukaryota</taxon>
        <taxon>Viridiplantae</taxon>
        <taxon>Streptophyta</taxon>
        <taxon>Embryophyta</taxon>
        <taxon>Tracheophyta</taxon>
        <taxon>Spermatophyta</taxon>
        <taxon>Magnoliopsida</taxon>
        <taxon>eudicotyledons</taxon>
        <taxon>Gunneridae</taxon>
        <taxon>Pentapetalae</taxon>
        <taxon>rosids</taxon>
        <taxon>malvids</taxon>
        <taxon>Malvales</taxon>
        <taxon>Malvaceae</taxon>
        <taxon>Malvoideae</taxon>
        <taxon>Hibiscus</taxon>
    </lineage>
</organism>
<dbReference type="PANTHER" id="PTHR43176:SF3">
    <property type="entry name" value="3-HYDROXYISOBUTYRYL-COA HYDROLASE, MITOCHONDRIAL"/>
    <property type="match status" value="1"/>
</dbReference>
<reference evidence="6 7" key="1">
    <citation type="journal article" date="2024" name="G3 (Bethesda)">
        <title>Genome assembly of Hibiscus sabdariffa L. provides insights into metabolisms of medicinal natural products.</title>
        <authorList>
            <person name="Kim T."/>
        </authorList>
    </citation>
    <scope>NUCLEOTIDE SEQUENCE [LARGE SCALE GENOMIC DNA]</scope>
    <source>
        <strain evidence="6">TK-2024</strain>
        <tissue evidence="6">Old leaves</tissue>
    </source>
</reference>
<comment type="pathway">
    <text evidence="4">Amino-acid degradation; L-valine degradation.</text>
</comment>
<evidence type="ECO:0000259" key="5">
    <source>
        <dbReference type="Pfam" id="PF16113"/>
    </source>
</evidence>
<evidence type="ECO:0000313" key="6">
    <source>
        <dbReference type="EMBL" id="KAK9032433.1"/>
    </source>
</evidence>
<feature type="domain" description="Enoyl-CoA hydratase/isomerase" evidence="5">
    <location>
        <begin position="16"/>
        <end position="64"/>
    </location>
</feature>
<comment type="catalytic activity">
    <reaction evidence="1 4">
        <text>3-hydroxy-2-methylpropanoyl-CoA + H2O = 3-hydroxy-2-methylpropanoate + CoA + H(+)</text>
        <dbReference type="Rhea" id="RHEA:20888"/>
        <dbReference type="ChEBI" id="CHEBI:11805"/>
        <dbReference type="ChEBI" id="CHEBI:15377"/>
        <dbReference type="ChEBI" id="CHEBI:15378"/>
        <dbReference type="ChEBI" id="CHEBI:57287"/>
        <dbReference type="ChEBI" id="CHEBI:57340"/>
        <dbReference type="EC" id="3.1.2.4"/>
    </reaction>
</comment>
<gene>
    <name evidence="6" type="ORF">V6N11_056697</name>
</gene>
<evidence type="ECO:0000256" key="2">
    <source>
        <dbReference type="ARBA" id="ARBA00011915"/>
    </source>
</evidence>
<dbReference type="InterPro" id="IPR045004">
    <property type="entry name" value="ECH_dom"/>
</dbReference>
<evidence type="ECO:0000313" key="7">
    <source>
        <dbReference type="Proteomes" id="UP001396334"/>
    </source>
</evidence>
<keyword evidence="7" id="KW-1185">Reference proteome</keyword>
<evidence type="ECO:0000256" key="3">
    <source>
        <dbReference type="ARBA" id="ARBA00022801"/>
    </source>
</evidence>
<dbReference type="PANTHER" id="PTHR43176">
    <property type="entry name" value="3-HYDROXYISOBUTYRYL-COA HYDROLASE-RELATED"/>
    <property type="match status" value="1"/>
</dbReference>